<dbReference type="Proteomes" id="UP001066276">
    <property type="component" value="Chromosome 2_1"/>
</dbReference>
<keyword evidence="3" id="KW-1185">Reference proteome</keyword>
<feature type="compositionally biased region" description="Low complexity" evidence="1">
    <location>
        <begin position="237"/>
        <end position="254"/>
    </location>
</feature>
<protein>
    <submittedName>
        <fullName evidence="2">Uncharacterized protein</fullName>
    </submittedName>
</protein>
<comment type="caution">
    <text evidence="2">The sequence shown here is derived from an EMBL/GenBank/DDBJ whole genome shotgun (WGS) entry which is preliminary data.</text>
</comment>
<evidence type="ECO:0000313" key="2">
    <source>
        <dbReference type="EMBL" id="KAJ1197160.1"/>
    </source>
</evidence>
<sequence length="292" mass="31138">MVPSAQRGRIVLDEVTSGPRRIRTGSLHAANGWFKGGPDGATVFLLCVFCFTCGCTPGHPRSARTLFLANPPQQGRGQACILFWRGGRGGRYLQAASPGPGTYRACVSSRPRKRVLDVLRQMGHSGRPPGVRAPPQVLARPESTPQGPGTRALPPCGESHPGEPPRALPPDRGPLPPTRHARSGLRAAQLGHGQARGRSVRESRIRRRLTASPGISRASEVPSVFRESRGGPRGPPRFRFQTATTTTRAVSPRSRGLDCTPLRAPRQGHAGPAHADLGSARLPPGRGEKPPC</sequence>
<evidence type="ECO:0000313" key="3">
    <source>
        <dbReference type="Proteomes" id="UP001066276"/>
    </source>
</evidence>
<organism evidence="2 3">
    <name type="scientific">Pleurodeles waltl</name>
    <name type="common">Iberian ribbed newt</name>
    <dbReference type="NCBI Taxonomy" id="8319"/>
    <lineage>
        <taxon>Eukaryota</taxon>
        <taxon>Metazoa</taxon>
        <taxon>Chordata</taxon>
        <taxon>Craniata</taxon>
        <taxon>Vertebrata</taxon>
        <taxon>Euteleostomi</taxon>
        <taxon>Amphibia</taxon>
        <taxon>Batrachia</taxon>
        <taxon>Caudata</taxon>
        <taxon>Salamandroidea</taxon>
        <taxon>Salamandridae</taxon>
        <taxon>Pleurodelinae</taxon>
        <taxon>Pleurodeles</taxon>
    </lineage>
</organism>
<dbReference type="AlphaFoldDB" id="A0AAV7VA26"/>
<reference evidence="2" key="1">
    <citation type="journal article" date="2022" name="bioRxiv">
        <title>Sequencing and chromosome-scale assembly of the giantPleurodeles waltlgenome.</title>
        <authorList>
            <person name="Brown T."/>
            <person name="Elewa A."/>
            <person name="Iarovenko S."/>
            <person name="Subramanian E."/>
            <person name="Araus A.J."/>
            <person name="Petzold A."/>
            <person name="Susuki M."/>
            <person name="Suzuki K.-i.T."/>
            <person name="Hayashi T."/>
            <person name="Toyoda A."/>
            <person name="Oliveira C."/>
            <person name="Osipova E."/>
            <person name="Leigh N.D."/>
            <person name="Simon A."/>
            <person name="Yun M.H."/>
        </authorList>
    </citation>
    <scope>NUCLEOTIDE SEQUENCE</scope>
    <source>
        <strain evidence="2">20211129_DDA</strain>
        <tissue evidence="2">Liver</tissue>
    </source>
</reference>
<evidence type="ECO:0000256" key="1">
    <source>
        <dbReference type="SAM" id="MobiDB-lite"/>
    </source>
</evidence>
<feature type="region of interest" description="Disordered" evidence="1">
    <location>
        <begin position="121"/>
        <end position="292"/>
    </location>
</feature>
<accession>A0AAV7VA26</accession>
<proteinExistence type="predicted"/>
<name>A0AAV7VA26_PLEWA</name>
<dbReference type="EMBL" id="JANPWB010000003">
    <property type="protein sequence ID" value="KAJ1197160.1"/>
    <property type="molecule type" value="Genomic_DNA"/>
</dbReference>
<feature type="compositionally biased region" description="Pro residues" evidence="1">
    <location>
        <begin position="162"/>
        <end position="177"/>
    </location>
</feature>
<gene>
    <name evidence="2" type="ORF">NDU88_001022</name>
</gene>